<keyword evidence="3" id="KW-1185">Reference proteome</keyword>
<gene>
    <name evidence="2" type="ORF">TELCIR_05547</name>
</gene>
<dbReference type="Proteomes" id="UP000230423">
    <property type="component" value="Unassembled WGS sequence"/>
</dbReference>
<dbReference type="EMBL" id="KZ345655">
    <property type="protein sequence ID" value="PIO72517.1"/>
    <property type="molecule type" value="Genomic_DNA"/>
</dbReference>
<evidence type="ECO:0000256" key="1">
    <source>
        <dbReference type="SAM" id="MobiDB-lite"/>
    </source>
</evidence>
<sequence>MLRVSNYHPKEPRRPRSSHKDRATLSRNERHDHSREEIRHESPRKSNHPPSPNTSPKRRKLSTSSLKSDAQNSVDDDEEALVVSDIDLVVVDEDEVEDGEILD</sequence>
<protein>
    <submittedName>
        <fullName evidence="2">Uncharacterized protein</fullName>
    </submittedName>
</protein>
<feature type="region of interest" description="Disordered" evidence="1">
    <location>
        <begin position="1"/>
        <end position="80"/>
    </location>
</feature>
<accession>A0A2G9UQM9</accession>
<dbReference type="AlphaFoldDB" id="A0A2G9UQM9"/>
<feature type="compositionally biased region" description="Basic and acidic residues" evidence="1">
    <location>
        <begin position="8"/>
        <end position="44"/>
    </location>
</feature>
<evidence type="ECO:0000313" key="2">
    <source>
        <dbReference type="EMBL" id="PIO72517.1"/>
    </source>
</evidence>
<evidence type="ECO:0000313" key="3">
    <source>
        <dbReference type="Proteomes" id="UP000230423"/>
    </source>
</evidence>
<organism evidence="2 3">
    <name type="scientific">Teladorsagia circumcincta</name>
    <name type="common">Brown stomach worm</name>
    <name type="synonym">Ostertagia circumcincta</name>
    <dbReference type="NCBI Taxonomy" id="45464"/>
    <lineage>
        <taxon>Eukaryota</taxon>
        <taxon>Metazoa</taxon>
        <taxon>Ecdysozoa</taxon>
        <taxon>Nematoda</taxon>
        <taxon>Chromadorea</taxon>
        <taxon>Rhabditida</taxon>
        <taxon>Rhabditina</taxon>
        <taxon>Rhabditomorpha</taxon>
        <taxon>Strongyloidea</taxon>
        <taxon>Trichostrongylidae</taxon>
        <taxon>Teladorsagia</taxon>
    </lineage>
</organism>
<reference evidence="2 3" key="1">
    <citation type="submission" date="2015-09" db="EMBL/GenBank/DDBJ databases">
        <title>Draft genome of the parasitic nematode Teladorsagia circumcincta isolate WARC Sus (inbred).</title>
        <authorList>
            <person name="Mitreva M."/>
        </authorList>
    </citation>
    <scope>NUCLEOTIDE SEQUENCE [LARGE SCALE GENOMIC DNA]</scope>
    <source>
        <strain evidence="2 3">S</strain>
    </source>
</reference>
<name>A0A2G9UQM9_TELCI</name>
<proteinExistence type="predicted"/>